<feature type="compositionally biased region" description="Pro residues" evidence="1">
    <location>
        <begin position="19"/>
        <end position="29"/>
    </location>
</feature>
<sequence>MNQNFYNSNSSSFDQSQPPQFPVIHPPPQGTSIKTSHDQENEIDSVQTFLRKFNRISFFETPKVLLLAWDKIFKIKDAFENKQYKPEDTQLFRDLFNDVQNIREELAEYINTPGWNRPAFCSNGDDDDEDYTIAVTSEFLITDSLSMGDEHLNTIPKKESDEFNKSSVEDLVPNPSESEDFSDIKSECDMPDCDDPQTIHFSMFSNPFFDDSTSSDDESIHEEVIHEISFKTYSNLLFDLDKEIISSEFYPIHNEDLDSTPKNDRSDIDSNLLESSLNRDTLMISSLKIDSLLAEFAGALIFLKSIPSGVDETNCDLEEDIHLVERLLYDNSFPCPPKEFNSKNSNAEIESFSPSPIPIEDSDFHMEEIDLSFNPDDPMPSNIEDDDNDSEGDNLFLERLLQDVPIPLPDTLDFSNVVRVFLPFFTYPVTYSLLLSSRSEDTIFDPGISNYHFSSFKPDLSHRCGTFKKFNTHRSHLNETPPWTNEFGVESGSRLG</sequence>
<reference evidence="2" key="1">
    <citation type="journal article" date="2019" name="Sci. Rep.">
        <title>Draft genome of Tanacetum cinerariifolium, the natural source of mosquito coil.</title>
        <authorList>
            <person name="Yamashiro T."/>
            <person name="Shiraishi A."/>
            <person name="Satake H."/>
            <person name="Nakayama K."/>
        </authorList>
    </citation>
    <scope>NUCLEOTIDE SEQUENCE</scope>
</reference>
<gene>
    <name evidence="2" type="ORF">Tci_003911</name>
</gene>
<feature type="region of interest" description="Disordered" evidence="1">
    <location>
        <begin position="163"/>
        <end position="183"/>
    </location>
</feature>
<protein>
    <recommendedName>
        <fullName evidence="3">Reverse transcriptase domain-containing protein</fullName>
    </recommendedName>
</protein>
<evidence type="ECO:0008006" key="3">
    <source>
        <dbReference type="Google" id="ProtNLM"/>
    </source>
</evidence>
<proteinExistence type="predicted"/>
<evidence type="ECO:0000256" key="1">
    <source>
        <dbReference type="SAM" id="MobiDB-lite"/>
    </source>
</evidence>
<comment type="caution">
    <text evidence="2">The sequence shown here is derived from an EMBL/GenBank/DDBJ whole genome shotgun (WGS) entry which is preliminary data.</text>
</comment>
<dbReference type="EMBL" id="BKCJ010000300">
    <property type="protein sequence ID" value="GEU31933.1"/>
    <property type="molecule type" value="Genomic_DNA"/>
</dbReference>
<feature type="region of interest" description="Disordered" evidence="1">
    <location>
        <begin position="1"/>
        <end position="40"/>
    </location>
</feature>
<name>A0A6L2J4I1_TANCI</name>
<evidence type="ECO:0000313" key="2">
    <source>
        <dbReference type="EMBL" id="GEU31933.1"/>
    </source>
</evidence>
<organism evidence="2">
    <name type="scientific">Tanacetum cinerariifolium</name>
    <name type="common">Dalmatian daisy</name>
    <name type="synonym">Chrysanthemum cinerariifolium</name>
    <dbReference type="NCBI Taxonomy" id="118510"/>
    <lineage>
        <taxon>Eukaryota</taxon>
        <taxon>Viridiplantae</taxon>
        <taxon>Streptophyta</taxon>
        <taxon>Embryophyta</taxon>
        <taxon>Tracheophyta</taxon>
        <taxon>Spermatophyta</taxon>
        <taxon>Magnoliopsida</taxon>
        <taxon>eudicotyledons</taxon>
        <taxon>Gunneridae</taxon>
        <taxon>Pentapetalae</taxon>
        <taxon>asterids</taxon>
        <taxon>campanulids</taxon>
        <taxon>Asterales</taxon>
        <taxon>Asteraceae</taxon>
        <taxon>Asteroideae</taxon>
        <taxon>Anthemideae</taxon>
        <taxon>Anthemidinae</taxon>
        <taxon>Tanacetum</taxon>
    </lineage>
</organism>
<accession>A0A6L2J4I1</accession>
<feature type="compositionally biased region" description="Low complexity" evidence="1">
    <location>
        <begin position="1"/>
        <end position="18"/>
    </location>
</feature>
<dbReference type="AlphaFoldDB" id="A0A6L2J4I1"/>